<dbReference type="EMBL" id="HACG01046294">
    <property type="protein sequence ID" value="CEK93159.1"/>
    <property type="molecule type" value="Transcribed_RNA"/>
</dbReference>
<accession>A0A0B7BII2</accession>
<protein>
    <submittedName>
        <fullName evidence="4">Uncharacterized protein</fullName>
    </submittedName>
</protein>
<organism evidence="4">
    <name type="scientific">Arion vulgaris</name>
    <dbReference type="NCBI Taxonomy" id="1028688"/>
    <lineage>
        <taxon>Eukaryota</taxon>
        <taxon>Metazoa</taxon>
        <taxon>Spiralia</taxon>
        <taxon>Lophotrochozoa</taxon>
        <taxon>Mollusca</taxon>
        <taxon>Gastropoda</taxon>
        <taxon>Heterobranchia</taxon>
        <taxon>Euthyneura</taxon>
        <taxon>Panpulmonata</taxon>
        <taxon>Eupulmonata</taxon>
        <taxon>Stylommatophora</taxon>
        <taxon>Helicina</taxon>
        <taxon>Arionoidea</taxon>
        <taxon>Arionidae</taxon>
        <taxon>Arion</taxon>
    </lineage>
</organism>
<evidence type="ECO:0000256" key="1">
    <source>
        <dbReference type="SAM" id="MobiDB-lite"/>
    </source>
</evidence>
<dbReference type="AlphaFoldDB" id="A0A0B7BII2"/>
<gene>
    <name evidence="4" type="primary">ORF192438</name>
    <name evidence="2" type="synonym">ORF192407</name>
    <name evidence="3" type="synonym">ORF192417</name>
</gene>
<sequence>MMLTSMTVRGNVETPEQNIKREIAYQPPPRKTTVQGKREVKMGRISDVNCQITFLGLNTASVVGSGDDIGGAIFNMKECHQV</sequence>
<reference evidence="4" key="1">
    <citation type="submission" date="2014-12" db="EMBL/GenBank/DDBJ databases">
        <title>Insight into the proteome of Arion vulgaris.</title>
        <authorList>
            <person name="Aradska J."/>
            <person name="Bulat T."/>
            <person name="Smidak R."/>
            <person name="Sarate P."/>
            <person name="Gangsoo J."/>
            <person name="Sialana F."/>
            <person name="Bilban M."/>
            <person name="Lubec G."/>
        </authorList>
    </citation>
    <scope>NUCLEOTIDE SEQUENCE</scope>
    <source>
        <tissue evidence="4">Skin</tissue>
    </source>
</reference>
<dbReference type="EMBL" id="HACG01046289">
    <property type="protein sequence ID" value="CEK93154.1"/>
    <property type="molecule type" value="Transcribed_RNA"/>
</dbReference>
<evidence type="ECO:0000313" key="2">
    <source>
        <dbReference type="EMBL" id="CEK93154.1"/>
    </source>
</evidence>
<name>A0A0B7BII2_9EUPU</name>
<feature type="region of interest" description="Disordered" evidence="1">
    <location>
        <begin position="1"/>
        <end position="22"/>
    </location>
</feature>
<dbReference type="EMBL" id="HACG01046291">
    <property type="protein sequence ID" value="CEK93156.1"/>
    <property type="molecule type" value="Transcribed_RNA"/>
</dbReference>
<proteinExistence type="predicted"/>
<evidence type="ECO:0000313" key="4">
    <source>
        <dbReference type="EMBL" id="CEK93159.1"/>
    </source>
</evidence>
<evidence type="ECO:0000313" key="3">
    <source>
        <dbReference type="EMBL" id="CEK93156.1"/>
    </source>
</evidence>